<dbReference type="GO" id="GO:0005737">
    <property type="term" value="C:cytoplasm"/>
    <property type="evidence" value="ECO:0007669"/>
    <property type="project" value="InterPro"/>
</dbReference>
<dbReference type="InterPro" id="IPR038763">
    <property type="entry name" value="DHH_sf"/>
</dbReference>
<comment type="cofactor">
    <cofactor evidence="1">
        <name>Mn(2+)</name>
        <dbReference type="ChEBI" id="CHEBI:29035"/>
    </cofactor>
</comment>
<proteinExistence type="inferred from homology"/>
<dbReference type="InterPro" id="IPR038222">
    <property type="entry name" value="DHHA2_dom_sf"/>
</dbReference>
<sequence length="492" mass="54366">MFQARAMERFLQGCRDVVQHAEKKNREVHIVLGNESCDLDSMVSAIVLAYYLAQTSDARLAFVPVLNTPRSEFPLRTECAFFLKELGIPEEYLVFRDEIDLHALHRAGLLSLSLVDHNVLPSGDVVLEEVVTEVIDHRPLERRCNPACSVTAELVGSCATLVTEKILKGAPQILDTQVASLLHGAIVLDCVNMAPEAGKVTPKDSEYVALLESRFLDLPERSATFESLQKAKFDVSGLTTEQMLRKDLKVLSGEDINLAISAVYINLEAFLPRKDLHQDLRTFCQRHGYDILVTMMIAFNESQEPFRQLAVYSRDERIRESVCRSLECSGSPELQLSPFPSPYSDLQAYNQGNTFASRKKVLPILKQLLSSGELVATIQRRGAEGSAPQKEGHTSCSLRTAGDQMPEVCGPLQEAVDLTEEDDVGCQGYRKQPDDPSLDEEILLPPTPMNSLVEGCPLDRGLPKLTAEAFLEKLNQITMTGSDASCAGDGEL</sequence>
<keyword evidence="7" id="KW-1185">Reference proteome</keyword>
<dbReference type="InterPro" id="IPR001667">
    <property type="entry name" value="DDH_dom"/>
</dbReference>
<dbReference type="AlphaFoldDB" id="A0A6P7WZL7"/>
<feature type="domain" description="DHHA2" evidence="6">
    <location>
        <begin position="225"/>
        <end position="369"/>
    </location>
</feature>
<evidence type="ECO:0000256" key="5">
    <source>
        <dbReference type="ARBA" id="ARBA00023211"/>
    </source>
</evidence>
<evidence type="ECO:0000313" key="8">
    <source>
        <dbReference type="RefSeq" id="XP_030043374.1"/>
    </source>
</evidence>
<dbReference type="GeneID" id="115457858"/>
<dbReference type="Pfam" id="PF02833">
    <property type="entry name" value="DHHA2"/>
    <property type="match status" value="1"/>
</dbReference>
<dbReference type="Gene3D" id="3.90.1640.10">
    <property type="entry name" value="inorganic pyrophosphatase (n-terminal core)"/>
    <property type="match status" value="1"/>
</dbReference>
<organism evidence="7 8">
    <name type="scientific">Microcaecilia unicolor</name>
    <dbReference type="NCBI Taxonomy" id="1415580"/>
    <lineage>
        <taxon>Eukaryota</taxon>
        <taxon>Metazoa</taxon>
        <taxon>Chordata</taxon>
        <taxon>Craniata</taxon>
        <taxon>Vertebrata</taxon>
        <taxon>Euteleostomi</taxon>
        <taxon>Amphibia</taxon>
        <taxon>Gymnophiona</taxon>
        <taxon>Siphonopidae</taxon>
        <taxon>Microcaecilia</taxon>
    </lineage>
</organism>
<gene>
    <name evidence="8" type="primary">PRUNE1</name>
</gene>
<dbReference type="OrthoDB" id="374045at2759"/>
<evidence type="ECO:0000313" key="7">
    <source>
        <dbReference type="Proteomes" id="UP000515156"/>
    </source>
</evidence>
<dbReference type="CTD" id="58497"/>
<dbReference type="KEGG" id="muo:115457858"/>
<dbReference type="GO" id="GO:0004309">
    <property type="term" value="F:exopolyphosphatase activity"/>
    <property type="evidence" value="ECO:0007669"/>
    <property type="project" value="TreeGrafter"/>
</dbReference>
<dbReference type="FunCoup" id="A0A6P7WZL7">
    <property type="interactions" value="1227"/>
</dbReference>
<evidence type="ECO:0000259" key="6">
    <source>
        <dbReference type="SMART" id="SM01131"/>
    </source>
</evidence>
<dbReference type="SMART" id="SM01131">
    <property type="entry name" value="DHHA2"/>
    <property type="match status" value="1"/>
</dbReference>
<comment type="similarity">
    <text evidence="2">Belongs to the PPase class C family. Prune subfamily.</text>
</comment>
<dbReference type="InParanoid" id="A0A6P7WZL7"/>
<dbReference type="GO" id="GO:0046872">
    <property type="term" value="F:metal ion binding"/>
    <property type="evidence" value="ECO:0007669"/>
    <property type="project" value="UniProtKB-KW"/>
</dbReference>
<dbReference type="PANTHER" id="PTHR12112:SF47">
    <property type="entry name" value="EXOPOLYPHOSPHATASE PRUNE1"/>
    <property type="match status" value="1"/>
</dbReference>
<dbReference type="InterPro" id="IPR004097">
    <property type="entry name" value="DHHA2"/>
</dbReference>
<dbReference type="PANTHER" id="PTHR12112">
    <property type="entry name" value="BNIP - RELATED"/>
    <property type="match status" value="1"/>
</dbReference>
<name>A0A6P7WZL7_9AMPH</name>
<dbReference type="FunFam" id="3.90.1640.10:FF:000004">
    <property type="entry name" value="Prune exopolyphosphatase 1"/>
    <property type="match status" value="1"/>
</dbReference>
<dbReference type="Pfam" id="PF01368">
    <property type="entry name" value="DHH"/>
    <property type="match status" value="1"/>
</dbReference>
<evidence type="ECO:0000256" key="3">
    <source>
        <dbReference type="ARBA" id="ARBA00022723"/>
    </source>
</evidence>
<dbReference type="RefSeq" id="XP_030043374.1">
    <property type="nucleotide sequence ID" value="XM_030187514.1"/>
</dbReference>
<accession>A0A6P7WZL7</accession>
<keyword evidence="5" id="KW-0464">Manganese</keyword>
<evidence type="ECO:0000256" key="2">
    <source>
        <dbReference type="ARBA" id="ARBA00010331"/>
    </source>
</evidence>
<dbReference type="SUPFAM" id="SSF64182">
    <property type="entry name" value="DHH phosphoesterases"/>
    <property type="match status" value="1"/>
</dbReference>
<dbReference type="Gene3D" id="3.10.310.20">
    <property type="entry name" value="DHHA2 domain"/>
    <property type="match status" value="1"/>
</dbReference>
<dbReference type="Proteomes" id="UP000515156">
    <property type="component" value="Chromosome 14"/>
</dbReference>
<keyword evidence="4" id="KW-0378">Hydrolase</keyword>
<keyword evidence="3" id="KW-0479">Metal-binding</keyword>
<reference evidence="8" key="1">
    <citation type="submission" date="2025-08" db="UniProtKB">
        <authorList>
            <consortium name="RefSeq"/>
        </authorList>
    </citation>
    <scope>IDENTIFICATION</scope>
</reference>
<evidence type="ECO:0000256" key="1">
    <source>
        <dbReference type="ARBA" id="ARBA00001936"/>
    </source>
</evidence>
<evidence type="ECO:0000256" key="4">
    <source>
        <dbReference type="ARBA" id="ARBA00022801"/>
    </source>
</evidence>
<protein>
    <submittedName>
        <fullName evidence="8">Exopolyphosphatase PRUNE1</fullName>
    </submittedName>
</protein>